<dbReference type="InterPro" id="IPR033010">
    <property type="entry name" value="Cdc20/Fizzy"/>
</dbReference>
<organism evidence="10 11">
    <name type="scientific">Tricholomella constricta</name>
    <dbReference type="NCBI Taxonomy" id="117010"/>
    <lineage>
        <taxon>Eukaryota</taxon>
        <taxon>Fungi</taxon>
        <taxon>Dikarya</taxon>
        <taxon>Basidiomycota</taxon>
        <taxon>Agaricomycotina</taxon>
        <taxon>Agaricomycetes</taxon>
        <taxon>Agaricomycetidae</taxon>
        <taxon>Agaricales</taxon>
        <taxon>Tricholomatineae</taxon>
        <taxon>Lyophyllaceae</taxon>
        <taxon>Tricholomella</taxon>
    </lineage>
</organism>
<dbReference type="PANTHER" id="PTHR19918:SF8">
    <property type="entry name" value="FI02843P"/>
    <property type="match status" value="1"/>
</dbReference>
<dbReference type="EMBL" id="JAACJP010000034">
    <property type="protein sequence ID" value="KAF5375372.1"/>
    <property type="molecule type" value="Genomic_DNA"/>
</dbReference>
<dbReference type="InterPro" id="IPR015943">
    <property type="entry name" value="WD40/YVTN_repeat-like_dom_sf"/>
</dbReference>
<feature type="signal peptide" evidence="8">
    <location>
        <begin position="1"/>
        <end position="22"/>
    </location>
</feature>
<dbReference type="SMART" id="SM00320">
    <property type="entry name" value="WD40"/>
    <property type="match status" value="4"/>
</dbReference>
<dbReference type="InterPro" id="IPR036322">
    <property type="entry name" value="WD40_repeat_dom_sf"/>
</dbReference>
<protein>
    <recommendedName>
        <fullName evidence="9">Beta-lactamase-related domain-containing protein</fullName>
    </recommendedName>
</protein>
<comment type="caution">
    <text evidence="10">The sequence shown here is derived from an EMBL/GenBank/DDBJ whole genome shotgun (WGS) entry which is preliminary data.</text>
</comment>
<dbReference type="InterPro" id="IPR001680">
    <property type="entry name" value="WD40_rpt"/>
</dbReference>
<feature type="chain" id="PRO_5034503601" description="Beta-lactamase-related domain-containing protein" evidence="8">
    <location>
        <begin position="23"/>
        <end position="1147"/>
    </location>
</feature>
<dbReference type="InterPro" id="IPR012338">
    <property type="entry name" value="Beta-lactam/transpept-like"/>
</dbReference>
<evidence type="ECO:0000313" key="10">
    <source>
        <dbReference type="EMBL" id="KAF5375372.1"/>
    </source>
</evidence>
<dbReference type="GO" id="GO:0031145">
    <property type="term" value="P:anaphase-promoting complex-dependent catabolic process"/>
    <property type="evidence" value="ECO:0007669"/>
    <property type="project" value="TreeGrafter"/>
</dbReference>
<keyword evidence="11" id="KW-1185">Reference proteome</keyword>
<keyword evidence="1 6" id="KW-0853">WD repeat</keyword>
<evidence type="ECO:0000256" key="7">
    <source>
        <dbReference type="SAM" id="MobiDB-lite"/>
    </source>
</evidence>
<dbReference type="PROSITE" id="PS50082">
    <property type="entry name" value="WD_REPEATS_2"/>
    <property type="match status" value="2"/>
</dbReference>
<dbReference type="Pfam" id="PF00400">
    <property type="entry name" value="WD40"/>
    <property type="match status" value="2"/>
</dbReference>
<feature type="repeat" description="WD" evidence="6">
    <location>
        <begin position="964"/>
        <end position="1006"/>
    </location>
</feature>
<keyword evidence="3" id="KW-0677">Repeat</keyword>
<evidence type="ECO:0000256" key="4">
    <source>
        <dbReference type="ARBA" id="ARBA00022776"/>
    </source>
</evidence>
<dbReference type="AlphaFoldDB" id="A0A8H5H268"/>
<feature type="region of interest" description="Disordered" evidence="7">
    <location>
        <begin position="702"/>
        <end position="730"/>
    </location>
</feature>
<evidence type="ECO:0000256" key="8">
    <source>
        <dbReference type="SAM" id="SignalP"/>
    </source>
</evidence>
<evidence type="ECO:0000256" key="6">
    <source>
        <dbReference type="PROSITE-ProRule" id="PRU00221"/>
    </source>
</evidence>
<accession>A0A8H5H268</accession>
<feature type="compositionally biased region" description="Low complexity" evidence="7">
    <location>
        <begin position="1040"/>
        <end position="1056"/>
    </location>
</feature>
<feature type="repeat" description="WD" evidence="6">
    <location>
        <begin position="914"/>
        <end position="946"/>
    </location>
</feature>
<dbReference type="Pfam" id="PF00144">
    <property type="entry name" value="Beta-lactamase"/>
    <property type="match status" value="1"/>
</dbReference>
<reference evidence="10 11" key="1">
    <citation type="journal article" date="2020" name="ISME J.">
        <title>Uncovering the hidden diversity of litter-decomposition mechanisms in mushroom-forming fungi.</title>
        <authorList>
            <person name="Floudas D."/>
            <person name="Bentzer J."/>
            <person name="Ahren D."/>
            <person name="Johansson T."/>
            <person name="Persson P."/>
            <person name="Tunlid A."/>
        </authorList>
    </citation>
    <scope>NUCLEOTIDE SEQUENCE [LARGE SCALE GENOMIC DNA]</scope>
    <source>
        <strain evidence="10 11">CBS 661.87</strain>
    </source>
</reference>
<dbReference type="InterPro" id="IPR001466">
    <property type="entry name" value="Beta-lactam-related"/>
</dbReference>
<dbReference type="GO" id="GO:0051301">
    <property type="term" value="P:cell division"/>
    <property type="evidence" value="ECO:0007669"/>
    <property type="project" value="UniProtKB-KW"/>
</dbReference>
<dbReference type="GO" id="GO:0005680">
    <property type="term" value="C:anaphase-promoting complex"/>
    <property type="evidence" value="ECO:0007669"/>
    <property type="project" value="TreeGrafter"/>
</dbReference>
<feature type="region of interest" description="Disordered" evidence="7">
    <location>
        <begin position="1033"/>
        <end position="1070"/>
    </location>
</feature>
<dbReference type="GO" id="GO:1905786">
    <property type="term" value="P:positive regulation of anaphase-promoting complex-dependent catabolic process"/>
    <property type="evidence" value="ECO:0007669"/>
    <property type="project" value="TreeGrafter"/>
</dbReference>
<proteinExistence type="predicted"/>
<evidence type="ECO:0000256" key="2">
    <source>
        <dbReference type="ARBA" id="ARBA00022618"/>
    </source>
</evidence>
<keyword evidence="4" id="KW-0498">Mitosis</keyword>
<evidence type="ECO:0000256" key="3">
    <source>
        <dbReference type="ARBA" id="ARBA00022737"/>
    </source>
</evidence>
<dbReference type="OrthoDB" id="10263272at2759"/>
<feature type="domain" description="Beta-lactamase-related" evidence="9">
    <location>
        <begin position="66"/>
        <end position="380"/>
    </location>
</feature>
<dbReference type="GO" id="GO:1990757">
    <property type="term" value="F:ubiquitin ligase activator activity"/>
    <property type="evidence" value="ECO:0007669"/>
    <property type="project" value="TreeGrafter"/>
</dbReference>
<evidence type="ECO:0000259" key="9">
    <source>
        <dbReference type="Pfam" id="PF00144"/>
    </source>
</evidence>
<keyword evidence="2" id="KW-0132">Cell division</keyword>
<feature type="compositionally biased region" description="Polar residues" evidence="7">
    <location>
        <begin position="1057"/>
        <end position="1070"/>
    </location>
</feature>
<dbReference type="Proteomes" id="UP000565441">
    <property type="component" value="Unassembled WGS sequence"/>
</dbReference>
<evidence type="ECO:0000256" key="1">
    <source>
        <dbReference type="ARBA" id="ARBA00022574"/>
    </source>
</evidence>
<feature type="compositionally biased region" description="Low complexity" evidence="7">
    <location>
        <begin position="704"/>
        <end position="719"/>
    </location>
</feature>
<keyword evidence="5" id="KW-0131">Cell cycle</keyword>
<evidence type="ECO:0000313" key="11">
    <source>
        <dbReference type="Proteomes" id="UP000565441"/>
    </source>
</evidence>
<dbReference type="Gene3D" id="2.130.10.10">
    <property type="entry name" value="YVTN repeat-like/Quinoprotein amine dehydrogenase"/>
    <property type="match status" value="1"/>
</dbReference>
<sequence length="1147" mass="124769">MRLQSLLNLVPAYLLYCSLAVAQSIILDDETDAFINNVLAEWNSPGGAAVAFVMKNDQNQWINVETKGYGQANPDGRKITEHTTFNIGSNSKLFTVLATSVLINNATLSPRLDWHTKIKSVIPEFNLTDPIATEESTLLDLMTHRTGYPLHDFSYRYSDVATDVIRKLQHHRQSAEFRDIWQYNNNMYVILSHLPELLVGQPFGRYVKETIFEPLGMTSTTYSYQLANSNGQRADGMSREGIDVYADPFAGTPRATQYWTSQTGGEDGSVVAGAGGVITSAADMAIWLQTLLLDGVKPGTNQSVIPPGALKRAVTGLSVQSGQPEWPENSLIAYGAAQLQITYRGHLIVEHGGFIRGFNTQISRLPNDNFGVSVLTNDHEYGKVIGEIIKNHIIDKALGLNPIDWNSRYKAAKSIPPVRATPRPENAKPPSANFTAIAGVYNNDGYGQFELCLVTPEFHNIAANSSCAEVTSNLTTILPGAVRPGIPTLVAAVDSPWFSHIRVEHFNADLFNISLLISTPTNDTEKPFWTFNDKSASDNAIIAELNVEGTHIGFGFAGFWAGLWDGAEAGVPKPPGYTVRERAEAGRDMDSHAQLPIGIRGLTAKMGSRLMASLDLDTTTQSSSTASIVAHVPRKRLLSMGEDSMGPTLRKRPRISLNLSAEFQMQLRGGSPSVNASHLDRLPRTRPLHSDDFDFLSASHHARPMSSSSSFTTASRACSPGDIGDQPGSSAFISRSGMALMRSVSSASLSSTATAGPSYPESSAKYNLRNTKFTLDFSLPPAEDHLPVSSSLLGCSSQNVLFFSRGNRVHYKSTGTSEEIGQLCKLQDSHGDLRIIECGGADQPDIVALGTSKGLIQIWDVQAKTKTTSWSTKSVTAMRWNGPILTVGGGKGTIRHYDTRIAPTSKMKEQVRKVTRHQSRITSLEWNVDGKILASGDQSGTVYCWDSREKVPLDVGEFIQRRKKMQHPAAISALAFCPWQSKLLASGDIEGTIHLWNVSASSPHSNAATPGKLELGAPITSLHFSPQCKELLSTHGSKPTPATDTTTTAIATTTTTRQRSNTNNSINSQAWPKVTMENSIAVHSYPSLRHVTTYTLSGKPIVSSVLNAGGTKIVLAVPDEGKISVCDVWSKRKELKRQPSFFNSTIR</sequence>
<dbReference type="SUPFAM" id="SSF56601">
    <property type="entry name" value="beta-lactamase/transpeptidase-like"/>
    <property type="match status" value="1"/>
</dbReference>
<dbReference type="SUPFAM" id="SSF50978">
    <property type="entry name" value="WD40 repeat-like"/>
    <property type="match status" value="1"/>
</dbReference>
<gene>
    <name evidence="10" type="ORF">D9615_007921</name>
</gene>
<dbReference type="PROSITE" id="PS50294">
    <property type="entry name" value="WD_REPEATS_REGION"/>
    <property type="match status" value="1"/>
</dbReference>
<dbReference type="GO" id="GO:0010997">
    <property type="term" value="F:anaphase-promoting complex binding"/>
    <property type="evidence" value="ECO:0007669"/>
    <property type="project" value="InterPro"/>
</dbReference>
<dbReference type="PANTHER" id="PTHR19918">
    <property type="entry name" value="CELL DIVISION CYCLE 20 CDC20 FIZZY -RELATED"/>
    <property type="match status" value="1"/>
</dbReference>
<evidence type="ECO:0000256" key="5">
    <source>
        <dbReference type="ARBA" id="ARBA00023306"/>
    </source>
</evidence>
<name>A0A8H5H268_9AGAR</name>
<dbReference type="Gene3D" id="3.40.710.10">
    <property type="entry name" value="DD-peptidase/beta-lactamase superfamily"/>
    <property type="match status" value="1"/>
</dbReference>
<keyword evidence="8" id="KW-0732">Signal</keyword>